<evidence type="ECO:0000313" key="1">
    <source>
        <dbReference type="EMBL" id="KAF2015801.1"/>
    </source>
</evidence>
<dbReference type="Proteomes" id="UP000799778">
    <property type="component" value="Unassembled WGS sequence"/>
</dbReference>
<organism evidence="1 2">
    <name type="scientific">Aaosphaeria arxii CBS 175.79</name>
    <dbReference type="NCBI Taxonomy" id="1450172"/>
    <lineage>
        <taxon>Eukaryota</taxon>
        <taxon>Fungi</taxon>
        <taxon>Dikarya</taxon>
        <taxon>Ascomycota</taxon>
        <taxon>Pezizomycotina</taxon>
        <taxon>Dothideomycetes</taxon>
        <taxon>Pleosporomycetidae</taxon>
        <taxon>Pleosporales</taxon>
        <taxon>Pleosporales incertae sedis</taxon>
        <taxon>Aaosphaeria</taxon>
    </lineage>
</organism>
<evidence type="ECO:0000313" key="2">
    <source>
        <dbReference type="Proteomes" id="UP000799778"/>
    </source>
</evidence>
<reference evidence="1" key="1">
    <citation type="journal article" date="2020" name="Stud. Mycol.">
        <title>101 Dothideomycetes genomes: a test case for predicting lifestyles and emergence of pathogens.</title>
        <authorList>
            <person name="Haridas S."/>
            <person name="Albert R."/>
            <person name="Binder M."/>
            <person name="Bloem J."/>
            <person name="Labutti K."/>
            <person name="Salamov A."/>
            <person name="Andreopoulos B."/>
            <person name="Baker S."/>
            <person name="Barry K."/>
            <person name="Bills G."/>
            <person name="Bluhm B."/>
            <person name="Cannon C."/>
            <person name="Castanera R."/>
            <person name="Culley D."/>
            <person name="Daum C."/>
            <person name="Ezra D."/>
            <person name="Gonzalez J."/>
            <person name="Henrissat B."/>
            <person name="Kuo A."/>
            <person name="Liang C."/>
            <person name="Lipzen A."/>
            <person name="Lutzoni F."/>
            <person name="Magnuson J."/>
            <person name="Mondo S."/>
            <person name="Nolan M."/>
            <person name="Ohm R."/>
            <person name="Pangilinan J."/>
            <person name="Park H.-J."/>
            <person name="Ramirez L."/>
            <person name="Alfaro M."/>
            <person name="Sun H."/>
            <person name="Tritt A."/>
            <person name="Yoshinaga Y."/>
            <person name="Zwiers L.-H."/>
            <person name="Turgeon B."/>
            <person name="Goodwin S."/>
            <person name="Spatafora J."/>
            <person name="Crous P."/>
            <person name="Grigoriev I."/>
        </authorList>
    </citation>
    <scope>NUCLEOTIDE SEQUENCE</scope>
    <source>
        <strain evidence="1">CBS 175.79</strain>
    </source>
</reference>
<gene>
    <name evidence="1" type="ORF">BU24DRAFT_422113</name>
</gene>
<dbReference type="EMBL" id="ML978069">
    <property type="protein sequence ID" value="KAF2015801.1"/>
    <property type="molecule type" value="Genomic_DNA"/>
</dbReference>
<dbReference type="AlphaFoldDB" id="A0A6A5XSR9"/>
<accession>A0A6A5XSR9</accession>
<keyword evidence="2" id="KW-1185">Reference proteome</keyword>
<name>A0A6A5XSR9_9PLEO</name>
<dbReference type="GeneID" id="54285297"/>
<proteinExistence type="predicted"/>
<protein>
    <submittedName>
        <fullName evidence="1">Uncharacterized protein</fullName>
    </submittedName>
</protein>
<sequence length="135" mass="15096">MLGQPTDLRFGTLRFYSASVPSIDELEEIDCTAVEMALNSSFFIADSTETLPYHSFQMPAVPSLRNRGILSRKPADGGSFPDYDSWLLFTFFGNGCLKLEIPIEMCADVYGGALRGRENQEVTFWGVFVEDEFVS</sequence>
<dbReference type="RefSeq" id="XP_033384140.1">
    <property type="nucleotide sequence ID" value="XM_033527900.1"/>
</dbReference>
<dbReference type="OrthoDB" id="3768628at2759"/>